<dbReference type="NCBIfam" id="TIGR04183">
    <property type="entry name" value="Por_Secre_tail"/>
    <property type="match status" value="1"/>
</dbReference>
<sequence>MYFSGEIKSLRMLRSSIFLAGIITFLFINTHFAAAQVSEGGYPLQVISTKSAVARAVEMPAVKQSIIDSIMEENLSNKGELKGLQFAYGFHVQLSPDNSGDWYSANEGYNVWKLTVKSEGAQSLFFIFDNFQLPDGARLFLYNEKEEHYLGAYTSRNNKTSRKFAVSPVAGDEVTIQYEVPQKFGKPNSFKLVRVNHDFLGIIKSDRRPTGKVAGSCNIDVNCSVADRFAEVKNAVCRLIVPTEDGAEVCSGTLVNNTAEDGKPYILSAGHCYDKWEFAETAVYTFNYESPYCAPLDGDPGNSISGAEMRAQHDSLDFALVEMSLIPPPTYRPYYAGWSHSSILPDSSVSIHHPQGDVKKIAIDNDKPTKSSFNSQYIPNAFLKIAEWEEGVTESGSSGGGLFNTKGQLIGTLTGGQAICSRPMNDFFANFAVYWDYRSDSSKQVKYWLDPLNTNASSLDGKQFNSGENLCGAFTNLNDNDEHANIRITSGGSFAGYWGGTNSVGITEIVEQFSVSGNETVKGVSLGVGKIVKKAGAASSITVKVYEGTDAPKNVLYSKNVNILSLAKDAMNYIPFDTDVEPVGTFFVGFDISNVQAQDTFVVYQSLRNSGAENNFFYKRTGDWYNFESNDQGAITNVMELVACNFDQLTDTPIVKVPAVVWLYPNPVNSVLNVVSDQEIVIETVAVYNVLGQEINVPLISVGEKNVQIDLSGNTPGTYIIRFNYNDSFVTRKFSVF</sequence>
<name>A0A399SV63_9BACT</name>
<gene>
    <name evidence="2" type="ORF">D1614_21505</name>
</gene>
<accession>A0A399SV63</accession>
<dbReference type="InterPro" id="IPR026444">
    <property type="entry name" value="Secre_tail"/>
</dbReference>
<dbReference type="GO" id="GO:0004252">
    <property type="term" value="F:serine-type endopeptidase activity"/>
    <property type="evidence" value="ECO:0007669"/>
    <property type="project" value="InterPro"/>
</dbReference>
<dbReference type="EMBL" id="QWGR01000019">
    <property type="protein sequence ID" value="RIJ45887.1"/>
    <property type="molecule type" value="Genomic_DNA"/>
</dbReference>
<dbReference type="Proteomes" id="UP000265926">
    <property type="component" value="Unassembled WGS sequence"/>
</dbReference>
<organism evidence="2 3">
    <name type="scientific">Maribellus luteus</name>
    <dbReference type="NCBI Taxonomy" id="2305463"/>
    <lineage>
        <taxon>Bacteria</taxon>
        <taxon>Pseudomonadati</taxon>
        <taxon>Bacteroidota</taxon>
        <taxon>Bacteroidia</taxon>
        <taxon>Marinilabiliales</taxon>
        <taxon>Prolixibacteraceae</taxon>
        <taxon>Maribellus</taxon>
    </lineage>
</organism>
<protein>
    <submittedName>
        <fullName evidence="2">T9SS C-terminal target domain-containing protein</fullName>
    </submittedName>
</protein>
<proteinExistence type="predicted"/>
<evidence type="ECO:0000313" key="3">
    <source>
        <dbReference type="Proteomes" id="UP000265926"/>
    </source>
</evidence>
<dbReference type="InterPro" id="IPR043504">
    <property type="entry name" value="Peptidase_S1_PA_chymotrypsin"/>
</dbReference>
<dbReference type="SUPFAM" id="SSF50494">
    <property type="entry name" value="Trypsin-like serine proteases"/>
    <property type="match status" value="1"/>
</dbReference>
<evidence type="ECO:0000313" key="2">
    <source>
        <dbReference type="EMBL" id="RIJ45887.1"/>
    </source>
</evidence>
<dbReference type="PROSITE" id="PS00134">
    <property type="entry name" value="TRYPSIN_HIS"/>
    <property type="match status" value="1"/>
</dbReference>
<feature type="domain" description="Secretion system C-terminal sorting" evidence="1">
    <location>
        <begin position="663"/>
        <end position="735"/>
    </location>
</feature>
<dbReference type="Gene3D" id="2.40.10.10">
    <property type="entry name" value="Trypsin-like serine proteases"/>
    <property type="match status" value="2"/>
</dbReference>
<dbReference type="PANTHER" id="PTHR36234">
    <property type="entry name" value="LYSYL ENDOPEPTIDASE"/>
    <property type="match status" value="1"/>
</dbReference>
<dbReference type="PANTHER" id="PTHR36234:SF5">
    <property type="entry name" value="LYSYL ENDOPEPTIDASE"/>
    <property type="match status" value="1"/>
</dbReference>
<reference evidence="2 3" key="1">
    <citation type="submission" date="2018-08" db="EMBL/GenBank/DDBJ databases">
        <title>Pallidiluteibacterium maritimus gen. nov., sp. nov., isolated from coastal sediment.</title>
        <authorList>
            <person name="Zhou L.Y."/>
        </authorList>
    </citation>
    <scope>NUCLEOTIDE SEQUENCE [LARGE SCALE GENOMIC DNA]</scope>
    <source>
        <strain evidence="2 3">XSD2</strain>
    </source>
</reference>
<comment type="caution">
    <text evidence="2">The sequence shown here is derived from an EMBL/GenBank/DDBJ whole genome shotgun (WGS) entry which is preliminary data.</text>
</comment>
<dbReference type="GO" id="GO:0006508">
    <property type="term" value="P:proteolysis"/>
    <property type="evidence" value="ECO:0007669"/>
    <property type="project" value="InterPro"/>
</dbReference>
<dbReference type="AlphaFoldDB" id="A0A399SV63"/>
<evidence type="ECO:0000259" key="1">
    <source>
        <dbReference type="Pfam" id="PF18962"/>
    </source>
</evidence>
<dbReference type="InterPro" id="IPR018114">
    <property type="entry name" value="TRYPSIN_HIS"/>
</dbReference>
<keyword evidence="3" id="KW-1185">Reference proteome</keyword>
<dbReference type="InterPro" id="IPR009003">
    <property type="entry name" value="Peptidase_S1_PA"/>
</dbReference>
<dbReference type="Pfam" id="PF18962">
    <property type="entry name" value="Por_Secre_tail"/>
    <property type="match status" value="1"/>
</dbReference>